<evidence type="ECO:0000313" key="3">
    <source>
        <dbReference type="EMBL" id="RHN69671.1"/>
    </source>
</evidence>
<dbReference type="GO" id="GO:0016567">
    <property type="term" value="P:protein ubiquitination"/>
    <property type="evidence" value="ECO:0000318"/>
    <property type="project" value="GO_Central"/>
</dbReference>
<dbReference type="AlphaFoldDB" id="G7J7J1"/>
<dbReference type="Gramene" id="rna18172">
    <property type="protein sequence ID" value="RHN69671.1"/>
    <property type="gene ID" value="gene18172"/>
</dbReference>
<evidence type="ECO:0000259" key="1">
    <source>
        <dbReference type="Pfam" id="PF03478"/>
    </source>
</evidence>
<reference evidence="3" key="4">
    <citation type="journal article" date="2018" name="Nat. Plants">
        <title>Whole-genome landscape of Medicago truncatula symbiotic genes.</title>
        <authorList>
            <person name="Pecrix Y."/>
            <person name="Gamas P."/>
            <person name="Carrere S."/>
        </authorList>
    </citation>
    <scope>NUCLEOTIDE SEQUENCE</scope>
    <source>
        <tissue evidence="3">Leaves</tissue>
    </source>
</reference>
<keyword evidence="5" id="KW-1185">Reference proteome</keyword>
<feature type="domain" description="KIB1-4 beta-propeller" evidence="1">
    <location>
        <begin position="189"/>
        <end position="351"/>
    </location>
</feature>
<reference evidence="2 5" key="1">
    <citation type="journal article" date="2011" name="Nature">
        <title>The Medicago genome provides insight into the evolution of rhizobial symbioses.</title>
        <authorList>
            <person name="Young N.D."/>
            <person name="Debelle F."/>
            <person name="Oldroyd G.E."/>
            <person name="Geurts R."/>
            <person name="Cannon S.B."/>
            <person name="Udvardi M.K."/>
            <person name="Benedito V.A."/>
            <person name="Mayer K.F."/>
            <person name="Gouzy J."/>
            <person name="Schoof H."/>
            <person name="Van de Peer Y."/>
            <person name="Proost S."/>
            <person name="Cook D.R."/>
            <person name="Meyers B.C."/>
            <person name="Spannagl M."/>
            <person name="Cheung F."/>
            <person name="De Mita S."/>
            <person name="Krishnakumar V."/>
            <person name="Gundlach H."/>
            <person name="Zhou S."/>
            <person name="Mudge J."/>
            <person name="Bharti A.K."/>
            <person name="Murray J.D."/>
            <person name="Naoumkina M.A."/>
            <person name="Rosen B."/>
            <person name="Silverstein K.A."/>
            <person name="Tang H."/>
            <person name="Rombauts S."/>
            <person name="Zhao P.X."/>
            <person name="Zhou P."/>
            <person name="Barbe V."/>
            <person name="Bardou P."/>
            <person name="Bechner M."/>
            <person name="Bellec A."/>
            <person name="Berger A."/>
            <person name="Berges H."/>
            <person name="Bidwell S."/>
            <person name="Bisseling T."/>
            <person name="Choisne N."/>
            <person name="Couloux A."/>
            <person name="Denny R."/>
            <person name="Deshpande S."/>
            <person name="Dai X."/>
            <person name="Doyle J.J."/>
            <person name="Dudez A.M."/>
            <person name="Farmer A.D."/>
            <person name="Fouteau S."/>
            <person name="Franken C."/>
            <person name="Gibelin C."/>
            <person name="Gish J."/>
            <person name="Goldstein S."/>
            <person name="Gonzalez A.J."/>
            <person name="Green P.J."/>
            <person name="Hallab A."/>
            <person name="Hartog M."/>
            <person name="Hua A."/>
            <person name="Humphray S.J."/>
            <person name="Jeong D.H."/>
            <person name="Jing Y."/>
            <person name="Jocker A."/>
            <person name="Kenton S.M."/>
            <person name="Kim D.J."/>
            <person name="Klee K."/>
            <person name="Lai H."/>
            <person name="Lang C."/>
            <person name="Lin S."/>
            <person name="Macmil S.L."/>
            <person name="Magdelenat G."/>
            <person name="Matthews L."/>
            <person name="McCorrison J."/>
            <person name="Monaghan E.L."/>
            <person name="Mun J.H."/>
            <person name="Najar F.Z."/>
            <person name="Nicholson C."/>
            <person name="Noirot C."/>
            <person name="O'Bleness M."/>
            <person name="Paule C.R."/>
            <person name="Poulain J."/>
            <person name="Prion F."/>
            <person name="Qin B."/>
            <person name="Qu C."/>
            <person name="Retzel E.F."/>
            <person name="Riddle C."/>
            <person name="Sallet E."/>
            <person name="Samain S."/>
            <person name="Samson N."/>
            <person name="Sanders I."/>
            <person name="Saurat O."/>
            <person name="Scarpelli C."/>
            <person name="Schiex T."/>
            <person name="Segurens B."/>
            <person name="Severin A.J."/>
            <person name="Sherrier D.J."/>
            <person name="Shi R."/>
            <person name="Sims S."/>
            <person name="Singer S.R."/>
            <person name="Sinharoy S."/>
            <person name="Sterck L."/>
            <person name="Viollet A."/>
            <person name="Wang B.B."/>
            <person name="Wang K."/>
            <person name="Wang M."/>
            <person name="Wang X."/>
            <person name="Warfsmann J."/>
            <person name="Weissenbach J."/>
            <person name="White D.D."/>
            <person name="White J.D."/>
            <person name="Wiley G.B."/>
            <person name="Wincker P."/>
            <person name="Xing Y."/>
            <person name="Yang L."/>
            <person name="Yao Z."/>
            <person name="Ying F."/>
            <person name="Zhai J."/>
            <person name="Zhou L."/>
            <person name="Zuber A."/>
            <person name="Denarie J."/>
            <person name="Dixon R.A."/>
            <person name="May G.D."/>
            <person name="Schwartz D.C."/>
            <person name="Rogers J."/>
            <person name="Quetier F."/>
            <person name="Town C.D."/>
            <person name="Roe B.A."/>
        </authorList>
    </citation>
    <scope>NUCLEOTIDE SEQUENCE [LARGE SCALE GENOMIC DNA]</scope>
    <source>
        <strain evidence="2">A17</strain>
        <strain evidence="4 5">cv. Jemalong A17</strain>
    </source>
</reference>
<proteinExistence type="predicted"/>
<dbReference type="KEGG" id="mtr:11444752"/>
<evidence type="ECO:0000313" key="2">
    <source>
        <dbReference type="EMBL" id="AES72552.2"/>
    </source>
</evidence>
<evidence type="ECO:0000313" key="5">
    <source>
        <dbReference type="Proteomes" id="UP000002051"/>
    </source>
</evidence>
<dbReference type="InterPro" id="IPR051304">
    <property type="entry name" value="SCF_F-box_domain"/>
</dbReference>
<dbReference type="HOGENOM" id="CLU_019286_1_0_1"/>
<dbReference type="Proteomes" id="UP000265566">
    <property type="component" value="Chromosome 3"/>
</dbReference>
<name>G7J7J1_MEDTR</name>
<dbReference type="EMBL" id="CM001219">
    <property type="protein sequence ID" value="AES72552.2"/>
    <property type="molecule type" value="Genomic_DNA"/>
</dbReference>
<protein>
    <submittedName>
        <fullName evidence="2">F-box SKIP23-like protein</fullName>
    </submittedName>
</protein>
<organism evidence="2 5">
    <name type="scientific">Medicago truncatula</name>
    <name type="common">Barrel medic</name>
    <name type="synonym">Medicago tribuloides</name>
    <dbReference type="NCBI Taxonomy" id="3880"/>
    <lineage>
        <taxon>Eukaryota</taxon>
        <taxon>Viridiplantae</taxon>
        <taxon>Streptophyta</taxon>
        <taxon>Embryophyta</taxon>
        <taxon>Tracheophyta</taxon>
        <taxon>Spermatophyta</taxon>
        <taxon>Magnoliopsida</taxon>
        <taxon>eudicotyledons</taxon>
        <taxon>Gunneridae</taxon>
        <taxon>Pentapetalae</taxon>
        <taxon>rosids</taxon>
        <taxon>fabids</taxon>
        <taxon>Fabales</taxon>
        <taxon>Fabaceae</taxon>
        <taxon>Papilionoideae</taxon>
        <taxon>50 kb inversion clade</taxon>
        <taxon>NPAAA clade</taxon>
        <taxon>Hologalegina</taxon>
        <taxon>IRL clade</taxon>
        <taxon>Trifolieae</taxon>
        <taxon>Medicago</taxon>
    </lineage>
</organism>
<dbReference type="Pfam" id="PF03478">
    <property type="entry name" value="Beta-prop_KIB1-4"/>
    <property type="match status" value="1"/>
</dbReference>
<evidence type="ECO:0000313" key="4">
    <source>
        <dbReference type="EnsemblPlants" id="AES72552"/>
    </source>
</evidence>
<dbReference type="STRING" id="3880.G7J7J1"/>
<accession>G7J7J1</accession>
<reference evidence="2 5" key="2">
    <citation type="journal article" date="2014" name="BMC Genomics">
        <title>An improved genome release (version Mt4.0) for the model legume Medicago truncatula.</title>
        <authorList>
            <person name="Tang H."/>
            <person name="Krishnakumar V."/>
            <person name="Bidwell S."/>
            <person name="Rosen B."/>
            <person name="Chan A."/>
            <person name="Zhou S."/>
            <person name="Gentzbittel L."/>
            <person name="Childs K.L."/>
            <person name="Yandell M."/>
            <person name="Gundlach H."/>
            <person name="Mayer K.F."/>
            <person name="Schwartz D.C."/>
            <person name="Town C.D."/>
        </authorList>
    </citation>
    <scope>GENOME REANNOTATION</scope>
    <source>
        <strain evidence="4 5">cv. Jemalong A17</strain>
    </source>
</reference>
<dbReference type="PANTHER" id="PTHR47123">
    <property type="entry name" value="F-BOX PROTEIN SKIP23"/>
    <property type="match status" value="1"/>
</dbReference>
<gene>
    <name evidence="4" type="primary">11444752</name>
    <name evidence="2" type="ordered locus">MTR_3g091990</name>
    <name evidence="3" type="ORF">MtrunA17_Chr3g0127311</name>
</gene>
<dbReference type="OrthoDB" id="638130at2759"/>
<reference evidence="4" key="3">
    <citation type="submission" date="2015-04" db="UniProtKB">
        <authorList>
            <consortium name="EnsemblPlants"/>
        </authorList>
    </citation>
    <scope>IDENTIFICATION</scope>
    <source>
        <strain evidence="4">cv. Jemalong A17</strain>
    </source>
</reference>
<dbReference type="PaxDb" id="3880-AES72552"/>
<dbReference type="PANTHER" id="PTHR47123:SF15">
    <property type="entry name" value="F-BOX PROTEIN SKIP23"/>
    <property type="match status" value="1"/>
</dbReference>
<sequence>MILAEANWSELPKKLLNLILERIDDDHDVISFLSVCSTWRSSPISNHHHHPRVPFQLPPHINAESISFECDVYQNSLLLIKPPQQQEQQQNLHPWLIRTQKNFHGQTQLFHPLCPSNSSSSYCFPNVLDFKKFSSDHLGTDFFLDIKKSYFNPSANPLVYSYENPLAEFLPFGRFKKVVAVTCQGEPLALGTLNHDGHPILFRCHEERWTPMPHMSMCFQDICVFKKRFCVVNKGGRTFAIGPDYSVQLVAEYLVYGGGDVKFLVESEGELLLVDIYHSHCVGFPGEDGFNLDVFRLAKKEKKWVKLTSLGDRVLFLGNGCSFFASASNLSVVKGNCIIFVGDAFLPFNKMLCGMCIFHLDQGRVSPLSDYPEYYNLLGPPPEWIVKSHKPVIFVSISNTSNSFKILGFRIEYKEKID</sequence>
<dbReference type="Proteomes" id="UP000002051">
    <property type="component" value="Chromosome 3"/>
</dbReference>
<dbReference type="eggNOG" id="ENOG502QW71">
    <property type="taxonomic scope" value="Eukaryota"/>
</dbReference>
<accession>A0A0C3VMF5</accession>
<dbReference type="EnsemblPlants" id="AES72552">
    <property type="protein sequence ID" value="AES72552"/>
    <property type="gene ID" value="MTR_3g091990"/>
</dbReference>
<dbReference type="EMBL" id="PSQE01000003">
    <property type="protein sequence ID" value="RHN69671.1"/>
    <property type="molecule type" value="Genomic_DNA"/>
</dbReference>
<dbReference type="InterPro" id="IPR005174">
    <property type="entry name" value="KIB1-4_b-propeller"/>
</dbReference>